<feature type="compositionally biased region" description="Polar residues" evidence="1">
    <location>
        <begin position="231"/>
        <end position="245"/>
    </location>
</feature>
<evidence type="ECO:0000313" key="3">
    <source>
        <dbReference type="Proteomes" id="UP001341840"/>
    </source>
</evidence>
<feature type="compositionally biased region" description="Pro residues" evidence="1">
    <location>
        <begin position="368"/>
        <end position="379"/>
    </location>
</feature>
<protein>
    <submittedName>
        <fullName evidence="2">Uncharacterized protein</fullName>
    </submittedName>
</protein>
<feature type="region of interest" description="Disordered" evidence="1">
    <location>
        <begin position="81"/>
        <end position="108"/>
    </location>
</feature>
<organism evidence="2 3">
    <name type="scientific">Stylosanthes scabra</name>
    <dbReference type="NCBI Taxonomy" id="79078"/>
    <lineage>
        <taxon>Eukaryota</taxon>
        <taxon>Viridiplantae</taxon>
        <taxon>Streptophyta</taxon>
        <taxon>Embryophyta</taxon>
        <taxon>Tracheophyta</taxon>
        <taxon>Spermatophyta</taxon>
        <taxon>Magnoliopsida</taxon>
        <taxon>eudicotyledons</taxon>
        <taxon>Gunneridae</taxon>
        <taxon>Pentapetalae</taxon>
        <taxon>rosids</taxon>
        <taxon>fabids</taxon>
        <taxon>Fabales</taxon>
        <taxon>Fabaceae</taxon>
        <taxon>Papilionoideae</taxon>
        <taxon>50 kb inversion clade</taxon>
        <taxon>dalbergioids sensu lato</taxon>
        <taxon>Dalbergieae</taxon>
        <taxon>Pterocarpus clade</taxon>
        <taxon>Stylosanthes</taxon>
    </lineage>
</organism>
<name>A0ABU6UJC0_9FABA</name>
<feature type="region of interest" description="Disordered" evidence="1">
    <location>
        <begin position="129"/>
        <end position="154"/>
    </location>
</feature>
<feature type="region of interest" description="Disordered" evidence="1">
    <location>
        <begin position="231"/>
        <end position="278"/>
    </location>
</feature>
<accession>A0ABU6UJC0</accession>
<evidence type="ECO:0000256" key="1">
    <source>
        <dbReference type="SAM" id="MobiDB-lite"/>
    </source>
</evidence>
<dbReference type="PANTHER" id="PTHR33781:SF1">
    <property type="entry name" value="PROTEIN PHYTOCHROME KINASE SUBSTRATE 4"/>
    <property type="match status" value="1"/>
</dbReference>
<comment type="caution">
    <text evidence="2">The sequence shown here is derived from an EMBL/GenBank/DDBJ whole genome shotgun (WGS) entry which is preliminary data.</text>
</comment>
<gene>
    <name evidence="2" type="ORF">PIB30_058030</name>
</gene>
<keyword evidence="3" id="KW-1185">Reference proteome</keyword>
<dbReference type="EMBL" id="JASCZI010121311">
    <property type="protein sequence ID" value="MED6161151.1"/>
    <property type="molecule type" value="Genomic_DNA"/>
</dbReference>
<feature type="region of interest" description="Disordered" evidence="1">
    <location>
        <begin position="366"/>
        <end position="418"/>
    </location>
</feature>
<feature type="compositionally biased region" description="Polar residues" evidence="1">
    <location>
        <begin position="20"/>
        <end position="34"/>
    </location>
</feature>
<proteinExistence type="predicted"/>
<evidence type="ECO:0000313" key="2">
    <source>
        <dbReference type="EMBL" id="MED6161151.1"/>
    </source>
</evidence>
<feature type="region of interest" description="Disordered" evidence="1">
    <location>
        <begin position="1"/>
        <end position="34"/>
    </location>
</feature>
<feature type="compositionally biased region" description="Polar residues" evidence="1">
    <location>
        <begin position="252"/>
        <end position="268"/>
    </location>
</feature>
<sequence length="418" mass="45557">MERGKVTNTSHHHHHHHTYINPNSPPTTNLQHNYTSFPTHLPHHSNSTLTIFNAQKYFNQVTTATTSNSNTRVSPVVANMNSQQHNNNNNNNEEVAKKKKNTISSPPSSLHGCAITRNFIPHSLFQASTTKSATATETEDKANRNNRFNKPKPENRASHCLYTKAKPTWILRKCPCFCKKSVQVKQPATTPTPNPKSKTPITKIPSKSQLQPPEQKITNIEKAVTIPITPPNVTENCKESQQPDTDTVLGKPSSTTTEGFTFPSLASATTTTTNTSGHGKKQVLNVVHEEYPIPPRHSLEVFQPAIITVDRDSSRESNNNNNNRRRNMTSPPSPLSRDGDDAASDASSDLFEIESFSVQAVAALLTSPPSPPVTVPPPSDNNNKSSAVELRLATGAGNSGGSERSADKSMTIGGDSTK</sequence>
<feature type="compositionally biased region" description="Low complexity" evidence="1">
    <location>
        <begin position="189"/>
        <end position="208"/>
    </location>
</feature>
<feature type="region of interest" description="Disordered" evidence="1">
    <location>
        <begin position="310"/>
        <end position="346"/>
    </location>
</feature>
<feature type="compositionally biased region" description="Low complexity" evidence="1">
    <location>
        <begin position="81"/>
        <end position="93"/>
    </location>
</feature>
<dbReference type="PANTHER" id="PTHR33781">
    <property type="entry name" value="PROTEIN PHYTOCHROME KINASE SUBSTRATE 1-RELATED"/>
    <property type="match status" value="1"/>
</dbReference>
<reference evidence="2 3" key="1">
    <citation type="journal article" date="2023" name="Plants (Basel)">
        <title>Bridging the Gap: Combining Genomics and Transcriptomics Approaches to Understand Stylosanthes scabra, an Orphan Legume from the Brazilian Caatinga.</title>
        <authorList>
            <person name="Ferreira-Neto J.R.C."/>
            <person name="da Silva M.D."/>
            <person name="Binneck E."/>
            <person name="de Melo N.F."/>
            <person name="da Silva R.H."/>
            <person name="de Melo A.L.T.M."/>
            <person name="Pandolfi V."/>
            <person name="Bustamante F.O."/>
            <person name="Brasileiro-Vidal A.C."/>
            <person name="Benko-Iseppon A.M."/>
        </authorList>
    </citation>
    <scope>NUCLEOTIDE SEQUENCE [LARGE SCALE GENOMIC DNA]</scope>
    <source>
        <tissue evidence="2">Leaves</tissue>
    </source>
</reference>
<feature type="region of interest" description="Disordered" evidence="1">
    <location>
        <begin position="185"/>
        <end position="214"/>
    </location>
</feature>
<dbReference type="InterPro" id="IPR039615">
    <property type="entry name" value="PKS"/>
</dbReference>
<dbReference type="Proteomes" id="UP001341840">
    <property type="component" value="Unassembled WGS sequence"/>
</dbReference>